<feature type="domain" description="AbiEi antitoxin N-terminal" evidence="1">
    <location>
        <begin position="8"/>
        <end position="42"/>
    </location>
</feature>
<dbReference type="AlphaFoldDB" id="A0A1H1Z3M2"/>
<dbReference type="RefSeq" id="WP_091528504.1">
    <property type="nucleotide sequence ID" value="NZ_LT629772.1"/>
</dbReference>
<keyword evidence="3" id="KW-1185">Reference proteome</keyword>
<evidence type="ECO:0000259" key="1">
    <source>
        <dbReference type="Pfam" id="PF13338"/>
    </source>
</evidence>
<dbReference type="Pfam" id="PF13338">
    <property type="entry name" value="AbiEi_4"/>
    <property type="match status" value="1"/>
</dbReference>
<evidence type="ECO:0000313" key="2">
    <source>
        <dbReference type="EMBL" id="SDT28258.1"/>
    </source>
</evidence>
<dbReference type="InterPro" id="IPR025159">
    <property type="entry name" value="AbiEi_N"/>
</dbReference>
<name>A0A1H1Z3M2_9ACTN</name>
<evidence type="ECO:0000313" key="3">
    <source>
        <dbReference type="Proteomes" id="UP000199103"/>
    </source>
</evidence>
<organism evidence="2 3">
    <name type="scientific">Microlunatus soli</name>
    <dbReference type="NCBI Taxonomy" id="630515"/>
    <lineage>
        <taxon>Bacteria</taxon>
        <taxon>Bacillati</taxon>
        <taxon>Actinomycetota</taxon>
        <taxon>Actinomycetes</taxon>
        <taxon>Propionibacteriales</taxon>
        <taxon>Propionibacteriaceae</taxon>
        <taxon>Microlunatus</taxon>
    </lineage>
</organism>
<protein>
    <submittedName>
        <fullName evidence="2">Transcriptional regulator, AbiEi antitoxin, Type IV TA system</fullName>
    </submittedName>
</protein>
<sequence length="308" mass="34266">MASIIGRPASTRQLRDRGFSQEQLRSLLRQGDITRLRRGAYADSGPDTDDFAAALITHRQLIMATVPLIVAGSCISHTSAAVLHDLPVPPRLGAVHVTRSRQSGQGRRTEDLHVHAAPLPDQDLCLVDGIVTTSVPRTVVDAARMLSLGRGIAMADAALRTASVTREDLIRVSVGLGKRVGMPRARTVIGMSDPRSESPGESLSRVEFQLHGLPAPDLQRELYDDSGTWVARVDFIWDAYRLVGEFDGKIKYGRYLDPDLPVQEAIYREKLREDQVRELDYRVVRWTWADIFSGAMVSRIRRAIDRTH</sequence>
<dbReference type="Proteomes" id="UP000199103">
    <property type="component" value="Chromosome I"/>
</dbReference>
<dbReference type="EMBL" id="LT629772">
    <property type="protein sequence ID" value="SDT28258.1"/>
    <property type="molecule type" value="Genomic_DNA"/>
</dbReference>
<accession>A0A1H1Z3M2</accession>
<gene>
    <name evidence="2" type="ORF">SAMN04489812_4959</name>
</gene>
<reference evidence="2 3" key="1">
    <citation type="submission" date="2016-10" db="EMBL/GenBank/DDBJ databases">
        <authorList>
            <person name="de Groot N.N."/>
        </authorList>
    </citation>
    <scope>NUCLEOTIDE SEQUENCE [LARGE SCALE GENOMIC DNA]</scope>
    <source>
        <strain evidence="2 3">DSM 21800</strain>
    </source>
</reference>
<proteinExistence type="predicted"/>
<dbReference type="OrthoDB" id="5143202at2"/>
<dbReference type="STRING" id="630515.SAMN04489812_4959"/>